<dbReference type="KEGG" id="sphi:TS85_12395"/>
<reference evidence="1 2" key="2">
    <citation type="submission" date="2015-02" db="EMBL/GenBank/DDBJ databases">
        <title>The complete genome of Sphingomonas hengshuiensis sp. WHSC-8 isolated from soil of Hengshui Lake.</title>
        <authorList>
            <person name="Wei S."/>
            <person name="Guo J."/>
            <person name="Su C."/>
            <person name="Wu R."/>
            <person name="Zhang Z."/>
            <person name="Liang K."/>
            <person name="Li H."/>
            <person name="Wang T."/>
            <person name="Liu H."/>
            <person name="Zhang C."/>
            <person name="Li Z."/>
            <person name="Wang Q."/>
            <person name="Meng J."/>
        </authorList>
    </citation>
    <scope>NUCLEOTIDE SEQUENCE [LARGE SCALE GENOMIC DNA]</scope>
    <source>
        <strain evidence="1 2">WHSC-8</strain>
    </source>
</reference>
<organism evidence="1 2">
    <name type="scientific">Sphingomonas hengshuiensis</name>
    <dbReference type="NCBI Taxonomy" id="1609977"/>
    <lineage>
        <taxon>Bacteria</taxon>
        <taxon>Pseudomonadati</taxon>
        <taxon>Pseudomonadota</taxon>
        <taxon>Alphaproteobacteria</taxon>
        <taxon>Sphingomonadales</taxon>
        <taxon>Sphingomonadaceae</taxon>
        <taxon>Sphingomonas</taxon>
    </lineage>
</organism>
<proteinExistence type="predicted"/>
<dbReference type="EMBL" id="CP010836">
    <property type="protein sequence ID" value="AJP72414.1"/>
    <property type="molecule type" value="Genomic_DNA"/>
</dbReference>
<name>A0A7U4LFD2_9SPHN</name>
<reference evidence="1 2" key="1">
    <citation type="journal article" date="2015" name="Int. J. Syst. Evol. Microbiol.">
        <title>Sphingomonas hengshuiensis sp. nov., isolated from lake wetland.</title>
        <authorList>
            <person name="Wei S."/>
            <person name="Wang T."/>
            <person name="Liu H."/>
            <person name="Zhang C."/>
            <person name="Guo J."/>
            <person name="Wang Q."/>
            <person name="Liang K."/>
            <person name="Zhang Z."/>
        </authorList>
    </citation>
    <scope>NUCLEOTIDE SEQUENCE [LARGE SCALE GENOMIC DNA]</scope>
    <source>
        <strain evidence="1 2">WHSC-8</strain>
    </source>
</reference>
<dbReference type="AlphaFoldDB" id="A0A7U4LFD2"/>
<dbReference type="Pfam" id="PF04328">
    <property type="entry name" value="Sel_put"/>
    <property type="match status" value="1"/>
</dbReference>
<evidence type="ECO:0008006" key="3">
    <source>
        <dbReference type="Google" id="ProtNLM"/>
    </source>
</evidence>
<evidence type="ECO:0000313" key="2">
    <source>
        <dbReference type="Proteomes" id="UP000032300"/>
    </source>
</evidence>
<dbReference type="Proteomes" id="UP000032300">
    <property type="component" value="Chromosome"/>
</dbReference>
<dbReference type="InterPro" id="IPR007423">
    <property type="entry name" value="Sel_put"/>
</dbReference>
<sequence>MSENHPTKPRSRLRGGVARIARGFAIILGAGDYDAHLRHAAAHGCTPLSRQAFQARRFERRYARSAHRCC</sequence>
<dbReference type="RefSeq" id="WP_044332537.1">
    <property type="nucleotide sequence ID" value="NZ_CP010836.1"/>
</dbReference>
<accession>A0A7U4LFD2</accession>
<evidence type="ECO:0000313" key="1">
    <source>
        <dbReference type="EMBL" id="AJP72414.1"/>
    </source>
</evidence>
<gene>
    <name evidence="1" type="ORF">TS85_12395</name>
</gene>
<dbReference type="OrthoDB" id="9814284at2"/>
<protein>
    <recommendedName>
        <fullName evidence="3">DUF466 domain-containing protein</fullName>
    </recommendedName>
</protein>
<keyword evidence="2" id="KW-1185">Reference proteome</keyword>